<dbReference type="PANTHER" id="PTHR46972">
    <property type="entry name" value="MONOOXYGENASE ASQM-RELATED"/>
    <property type="match status" value="1"/>
</dbReference>
<dbReference type="InterPro" id="IPR002938">
    <property type="entry name" value="FAD-bd"/>
</dbReference>
<keyword evidence="1 5" id="KW-0285">Flavoprotein</keyword>
<dbReference type="HAMAP" id="MF_00845">
    <property type="entry name" value="TetX_monooxygenase"/>
    <property type="match status" value="1"/>
</dbReference>
<proteinExistence type="inferred from homology"/>
<keyword evidence="2 5" id="KW-0274">FAD</keyword>
<feature type="domain" description="FAD-binding" evidence="6">
    <location>
        <begin position="3"/>
        <end position="344"/>
    </location>
</feature>
<dbReference type="Proteomes" id="UP001596086">
    <property type="component" value="Unassembled WGS sequence"/>
</dbReference>
<dbReference type="EC" id="1.14.13.-" evidence="5"/>
<comment type="subcellular location">
    <subcellularLocation>
        <location evidence="5">Cytoplasm</location>
    </subcellularLocation>
</comment>
<sequence>MTTSIAIAGAGLGGLVLARVLHLHGIAATVYEADAAPDARTQGGMLDIHEHDGQLALRAAGLYEAFLALVQPGAETMRMLDRDGAVLMEEADDGHGRRPEILRGDLRRLLLDSLPEGAIQWGRKLATVDALGGGRHKLRFADGSSAEADLLVGADGAWSKVRPLVSKEKPVYTGTVYVETWLADSDVRHRASAQAVGGGSLFVPSPGKAIFAHREPGGVLHTYVALNRPETWIAEIDFADKDSALARVAAEFEGWAPALRALILDADSAPVPRPLHALPGGHRWERVPGVTLLGDAAHLMPPSGEGANLAMIDGADLAQAIVARVGDTEAALAAYEERMFARSAAAAVDAEALLHACLGDGAPQSMLDMFNTGRAGE</sequence>
<feature type="binding site" evidence="5">
    <location>
        <position position="40"/>
    </location>
    <ligand>
        <name>NADPH</name>
        <dbReference type="ChEBI" id="CHEBI:57783"/>
    </ligand>
</feature>
<dbReference type="InterPro" id="IPR043683">
    <property type="entry name" value="TetX_monooxygenase"/>
</dbReference>
<accession>A0ABW0RVX2</accession>
<comment type="domain">
    <text evidence="5">Consists of an N-terminal FAD-binding domain with a Rossman fold and a C-terminal substrate-binding domain.</text>
</comment>
<organism evidence="7 8">
    <name type="scientific">Massilia aerilata</name>
    <dbReference type="NCBI Taxonomy" id="453817"/>
    <lineage>
        <taxon>Bacteria</taxon>
        <taxon>Pseudomonadati</taxon>
        <taxon>Pseudomonadota</taxon>
        <taxon>Betaproteobacteria</taxon>
        <taxon>Burkholderiales</taxon>
        <taxon>Oxalobacteraceae</taxon>
        <taxon>Telluria group</taxon>
        <taxon>Massilia</taxon>
    </lineage>
</organism>
<keyword evidence="3 5" id="KW-0560">Oxidoreductase</keyword>
<evidence type="ECO:0000256" key="1">
    <source>
        <dbReference type="ARBA" id="ARBA00022630"/>
    </source>
</evidence>
<dbReference type="SUPFAM" id="SSF51905">
    <property type="entry name" value="FAD/NAD(P)-binding domain"/>
    <property type="match status" value="1"/>
</dbReference>
<evidence type="ECO:0000256" key="4">
    <source>
        <dbReference type="ARBA" id="ARBA00023033"/>
    </source>
</evidence>
<evidence type="ECO:0000256" key="5">
    <source>
        <dbReference type="HAMAP-Rule" id="MF_00845"/>
    </source>
</evidence>
<comment type="cofactor">
    <cofactor evidence="5">
        <name>FAD</name>
        <dbReference type="ChEBI" id="CHEBI:57692"/>
    </cofactor>
</comment>
<dbReference type="RefSeq" id="WP_379767720.1">
    <property type="nucleotide sequence ID" value="NZ_JBHSMZ010000002.1"/>
</dbReference>
<keyword evidence="5" id="KW-0521">NADP</keyword>
<comment type="catalytic activity">
    <reaction evidence="5">
        <text>a tetracycline + NADPH + O2 + H(+) = an 11a-hydroxytetracycline + NADP(+) + H2O</text>
        <dbReference type="Rhea" id="RHEA:61444"/>
        <dbReference type="ChEBI" id="CHEBI:15377"/>
        <dbReference type="ChEBI" id="CHEBI:15378"/>
        <dbReference type="ChEBI" id="CHEBI:15379"/>
        <dbReference type="ChEBI" id="CHEBI:57783"/>
        <dbReference type="ChEBI" id="CHEBI:58349"/>
        <dbReference type="ChEBI" id="CHEBI:144644"/>
        <dbReference type="ChEBI" id="CHEBI:144645"/>
    </reaction>
</comment>
<reference evidence="8" key="1">
    <citation type="journal article" date="2019" name="Int. J. Syst. Evol. Microbiol.">
        <title>The Global Catalogue of Microorganisms (GCM) 10K type strain sequencing project: providing services to taxonomists for standard genome sequencing and annotation.</title>
        <authorList>
            <consortium name="The Broad Institute Genomics Platform"/>
            <consortium name="The Broad Institute Genome Sequencing Center for Infectious Disease"/>
            <person name="Wu L."/>
            <person name="Ma J."/>
        </authorList>
    </citation>
    <scope>NUCLEOTIDE SEQUENCE [LARGE SCALE GENOMIC DNA]</scope>
    <source>
        <strain evidence="8">CGMCC 4.5798</strain>
    </source>
</reference>
<dbReference type="EMBL" id="JBHSMZ010000002">
    <property type="protein sequence ID" value="MFC5547775.1"/>
    <property type="molecule type" value="Genomic_DNA"/>
</dbReference>
<comment type="function">
    <text evidence="5">An FAD-requiring monooxygenase active on some tetracycline antibiotic derivatives, which leads to their inactivation. Hydroxylates carbon 11a of tetracycline and some analogs.</text>
</comment>
<comment type="similarity">
    <text evidence="5">Belongs to the aromatic-ring hydroxylase family. TetX subfamily.</text>
</comment>
<feature type="binding site" evidence="5">
    <location>
        <position position="103"/>
    </location>
    <ligand>
        <name>FAD</name>
        <dbReference type="ChEBI" id="CHEBI:57692"/>
    </ligand>
</feature>
<keyword evidence="4 5" id="KW-0503">Monooxygenase</keyword>
<evidence type="ECO:0000256" key="3">
    <source>
        <dbReference type="ARBA" id="ARBA00023002"/>
    </source>
</evidence>
<dbReference type="InterPro" id="IPR036188">
    <property type="entry name" value="FAD/NAD-bd_sf"/>
</dbReference>
<feature type="binding site" evidence="5">
    <location>
        <position position="295"/>
    </location>
    <ligand>
        <name>FAD</name>
        <dbReference type="ChEBI" id="CHEBI:57692"/>
    </ligand>
</feature>
<dbReference type="Pfam" id="PF01494">
    <property type="entry name" value="FAD_binding_3"/>
    <property type="match status" value="1"/>
</dbReference>
<keyword evidence="5" id="KW-0963">Cytoplasm</keyword>
<evidence type="ECO:0000259" key="6">
    <source>
        <dbReference type="Pfam" id="PF01494"/>
    </source>
</evidence>
<comment type="subunit">
    <text evidence="5">Monomer.</text>
</comment>
<gene>
    <name evidence="7" type="ORF">ACFPO9_04520</name>
</gene>
<evidence type="ECO:0000313" key="8">
    <source>
        <dbReference type="Proteomes" id="UP001596086"/>
    </source>
</evidence>
<keyword evidence="5" id="KW-0547">Nucleotide-binding</keyword>
<name>A0ABW0RVX2_9BURK</name>
<dbReference type="PRINTS" id="PR00420">
    <property type="entry name" value="RNGMNOXGNASE"/>
</dbReference>
<keyword evidence="8" id="KW-1185">Reference proteome</keyword>
<dbReference type="PANTHER" id="PTHR46972:SF1">
    <property type="entry name" value="FAD DEPENDENT OXIDOREDUCTASE DOMAIN-CONTAINING PROTEIN"/>
    <property type="match status" value="1"/>
</dbReference>
<evidence type="ECO:0000256" key="2">
    <source>
        <dbReference type="ARBA" id="ARBA00022827"/>
    </source>
</evidence>
<dbReference type="Gene3D" id="3.50.50.60">
    <property type="entry name" value="FAD/NAD(P)-binding domain"/>
    <property type="match status" value="1"/>
</dbReference>
<protein>
    <recommendedName>
        <fullName evidence="5">Flavin-dependent monooxygenase</fullName>
    </recommendedName>
    <alternativeName>
        <fullName evidence="5">TetX monooxygenase</fullName>
        <shortName evidence="5">TetX</shortName>
        <ecNumber evidence="5">1.14.13.-</ecNumber>
    </alternativeName>
</protein>
<comment type="caution">
    <text evidence="7">The sequence shown here is derived from an EMBL/GenBank/DDBJ whole genome shotgun (WGS) entry which is preliminary data.</text>
</comment>
<evidence type="ECO:0000313" key="7">
    <source>
        <dbReference type="EMBL" id="MFC5547775.1"/>
    </source>
</evidence>
<feature type="binding site" evidence="5">
    <location>
        <position position="47"/>
    </location>
    <ligand>
        <name>FAD</name>
        <dbReference type="ChEBI" id="CHEBI:57692"/>
    </ligand>
</feature>